<evidence type="ECO:0000256" key="8">
    <source>
        <dbReference type="PIRSR" id="PIRSR600760-2"/>
    </source>
</evidence>
<accession>A0AAJ6QTU0</accession>
<dbReference type="Gene3D" id="3.30.540.10">
    <property type="entry name" value="Fructose-1,6-Bisphosphatase, subunit A, domain 1"/>
    <property type="match status" value="1"/>
</dbReference>
<dbReference type="GO" id="GO:0008934">
    <property type="term" value="F:inositol monophosphate 1-phosphatase activity"/>
    <property type="evidence" value="ECO:0007669"/>
    <property type="project" value="InterPro"/>
</dbReference>
<dbReference type="InterPro" id="IPR020550">
    <property type="entry name" value="Inositol_monophosphatase_CS"/>
</dbReference>
<dbReference type="FunFam" id="3.30.540.10:FF:000004">
    <property type="entry name" value="Inositol-1-monophosphatase"/>
    <property type="match status" value="1"/>
</dbReference>
<evidence type="ECO:0000256" key="5">
    <source>
        <dbReference type="ARBA" id="ARBA00022723"/>
    </source>
</evidence>
<proteinExistence type="inferred from homology"/>
<evidence type="ECO:0000256" key="9">
    <source>
        <dbReference type="RuleBase" id="RU364068"/>
    </source>
</evidence>
<evidence type="ECO:0000256" key="4">
    <source>
        <dbReference type="ARBA" id="ARBA00009759"/>
    </source>
</evidence>
<dbReference type="PROSITE" id="PS00629">
    <property type="entry name" value="IMP_1"/>
    <property type="match status" value="1"/>
</dbReference>
<dbReference type="InterPro" id="IPR000760">
    <property type="entry name" value="Inositol_monophosphatase-like"/>
</dbReference>
<dbReference type="SUPFAM" id="SSF56655">
    <property type="entry name" value="Carbohydrate phosphatase"/>
    <property type="match status" value="1"/>
</dbReference>
<dbReference type="CDD" id="cd01639">
    <property type="entry name" value="IMPase"/>
    <property type="match status" value="1"/>
</dbReference>
<dbReference type="PRINTS" id="PR00378">
    <property type="entry name" value="LIIMPHPHTASE"/>
</dbReference>
<feature type="binding site" evidence="8">
    <location>
        <position position="224"/>
    </location>
    <ligand>
        <name>Mg(2+)</name>
        <dbReference type="ChEBI" id="CHEBI:18420"/>
        <label>1</label>
        <note>catalytic</note>
    </ligand>
</feature>
<dbReference type="PRINTS" id="PR00377">
    <property type="entry name" value="IMPHPHTASES"/>
</dbReference>
<dbReference type="InterPro" id="IPR020552">
    <property type="entry name" value="Inositol_monoPase_Li-sen"/>
</dbReference>
<organism evidence="10 11">
    <name type="scientific">Galendromus occidentalis</name>
    <name type="common">western predatory mite</name>
    <dbReference type="NCBI Taxonomy" id="34638"/>
    <lineage>
        <taxon>Eukaryota</taxon>
        <taxon>Metazoa</taxon>
        <taxon>Ecdysozoa</taxon>
        <taxon>Arthropoda</taxon>
        <taxon>Chelicerata</taxon>
        <taxon>Arachnida</taxon>
        <taxon>Acari</taxon>
        <taxon>Parasitiformes</taxon>
        <taxon>Mesostigmata</taxon>
        <taxon>Gamasina</taxon>
        <taxon>Phytoseioidea</taxon>
        <taxon>Phytoseiidae</taxon>
        <taxon>Typhlodrominae</taxon>
        <taxon>Galendromus</taxon>
    </lineage>
</organism>
<comment type="catalytic activity">
    <reaction evidence="1 9">
        <text>a myo-inositol phosphate + H2O = myo-inositol + phosphate</text>
        <dbReference type="Rhea" id="RHEA:24056"/>
        <dbReference type="ChEBI" id="CHEBI:15377"/>
        <dbReference type="ChEBI" id="CHEBI:17268"/>
        <dbReference type="ChEBI" id="CHEBI:43474"/>
        <dbReference type="ChEBI" id="CHEBI:84139"/>
        <dbReference type="EC" id="3.1.3.25"/>
    </reaction>
</comment>
<gene>
    <name evidence="11" type="primary">LOC100904903</name>
</gene>
<evidence type="ECO:0000256" key="3">
    <source>
        <dbReference type="ARBA" id="ARBA00005152"/>
    </source>
</evidence>
<comment type="pathway">
    <text evidence="3 9">Polyol metabolism; myo-inositol biosynthesis; myo-inositol from D-glucose 6-phosphate: step 2/2.</text>
</comment>
<evidence type="ECO:0000256" key="7">
    <source>
        <dbReference type="ARBA" id="ARBA00022842"/>
    </source>
</evidence>
<dbReference type="GeneID" id="100904903"/>
<dbReference type="AlphaFoldDB" id="A0AAJ6QTU0"/>
<comment type="similarity">
    <text evidence="4 9">Belongs to the inositol monophosphatase superfamily.</text>
</comment>
<dbReference type="FunFam" id="3.40.190.80:FF:000002">
    <property type="entry name" value="Inositol-1-monophosphatase"/>
    <property type="match status" value="1"/>
</dbReference>
<dbReference type="PANTHER" id="PTHR20854">
    <property type="entry name" value="INOSITOL MONOPHOSPHATASE"/>
    <property type="match status" value="1"/>
</dbReference>
<reference evidence="11" key="1">
    <citation type="submission" date="2025-08" db="UniProtKB">
        <authorList>
            <consortium name="RefSeq"/>
        </authorList>
    </citation>
    <scope>IDENTIFICATION</scope>
</reference>
<feature type="binding site" evidence="8">
    <location>
        <position position="95"/>
    </location>
    <ligand>
        <name>Mg(2+)</name>
        <dbReference type="ChEBI" id="CHEBI:18420"/>
        <label>1</label>
        <note>catalytic</note>
    </ligand>
</feature>
<sequence>MPVEVSQKELDEFFHCALDLVKEAGQMVRSAIQEDKQVETKASFADLVTETDKGVEKLLISKLSEKFPGHSFIGEESTAGGTKNDLTDNPTWIIDPVDGTMNFVHTFPMVAVSVALAINKEIALGFIYNPVLELLYTARKGRGAFVNDAKLKVSSCTDLAKAVVMSEAGSGRDQERIDLIFQNMKNILPRAHGIRSLGSACMNMVMVAGGNADAYQEFGIHCWDIAAGKIIVEEAGGYVCDMNGGPLDLMARRVLCASSRELAEQIVKLVKYMELERD</sequence>
<dbReference type="GO" id="GO:0007165">
    <property type="term" value="P:signal transduction"/>
    <property type="evidence" value="ECO:0007669"/>
    <property type="project" value="TreeGrafter"/>
</dbReference>
<feature type="binding site" evidence="8">
    <location>
        <position position="75"/>
    </location>
    <ligand>
        <name>Mg(2+)</name>
        <dbReference type="ChEBI" id="CHEBI:18420"/>
        <label>1</label>
        <note>catalytic</note>
    </ligand>
</feature>
<evidence type="ECO:0000313" key="11">
    <source>
        <dbReference type="RefSeq" id="XP_003743657.1"/>
    </source>
</evidence>
<dbReference type="Gene3D" id="3.40.190.80">
    <property type="match status" value="1"/>
</dbReference>
<dbReference type="GO" id="GO:0046854">
    <property type="term" value="P:phosphatidylinositol phosphate biosynthetic process"/>
    <property type="evidence" value="ECO:0007669"/>
    <property type="project" value="InterPro"/>
</dbReference>
<feature type="binding site" evidence="8">
    <location>
        <position position="98"/>
    </location>
    <ligand>
        <name>Mg(2+)</name>
        <dbReference type="ChEBI" id="CHEBI:18420"/>
        <label>1</label>
        <note>catalytic</note>
    </ligand>
</feature>
<dbReference type="Proteomes" id="UP000694867">
    <property type="component" value="Unplaced"/>
</dbReference>
<evidence type="ECO:0000256" key="2">
    <source>
        <dbReference type="ARBA" id="ARBA00001946"/>
    </source>
</evidence>
<keyword evidence="6 9" id="KW-0378">Hydrolase</keyword>
<keyword evidence="5 8" id="KW-0479">Metal-binding</keyword>
<dbReference type="InterPro" id="IPR033942">
    <property type="entry name" value="IMPase"/>
</dbReference>
<comment type="cofactor">
    <cofactor evidence="2 8 9">
        <name>Mg(2+)</name>
        <dbReference type="ChEBI" id="CHEBI:18420"/>
    </cofactor>
</comment>
<dbReference type="RefSeq" id="XP_003743657.1">
    <property type="nucleotide sequence ID" value="XM_003743609.2"/>
</dbReference>
<dbReference type="InterPro" id="IPR020583">
    <property type="entry name" value="Inositol_monoP_metal-BS"/>
</dbReference>
<evidence type="ECO:0000256" key="6">
    <source>
        <dbReference type="ARBA" id="ARBA00022801"/>
    </source>
</evidence>
<dbReference type="PROSITE" id="PS00630">
    <property type="entry name" value="IMP_2"/>
    <property type="match status" value="1"/>
</dbReference>
<evidence type="ECO:0000313" key="10">
    <source>
        <dbReference type="Proteomes" id="UP000694867"/>
    </source>
</evidence>
<dbReference type="GO" id="GO:0046872">
    <property type="term" value="F:metal ion binding"/>
    <property type="evidence" value="ECO:0007669"/>
    <property type="project" value="UniProtKB-KW"/>
</dbReference>
<dbReference type="KEGG" id="goe:100904903"/>
<dbReference type="PANTHER" id="PTHR20854:SF4">
    <property type="entry name" value="INOSITOL-1-MONOPHOSPHATASE-RELATED"/>
    <property type="match status" value="1"/>
</dbReference>
<dbReference type="GO" id="GO:0006020">
    <property type="term" value="P:inositol metabolic process"/>
    <property type="evidence" value="ECO:0007669"/>
    <property type="project" value="TreeGrafter"/>
</dbReference>
<dbReference type="EC" id="3.1.3.25" evidence="9"/>
<evidence type="ECO:0000256" key="1">
    <source>
        <dbReference type="ARBA" id="ARBA00001033"/>
    </source>
</evidence>
<keyword evidence="10" id="KW-1185">Reference proteome</keyword>
<dbReference type="Pfam" id="PF00459">
    <property type="entry name" value="Inositol_P"/>
    <property type="match status" value="1"/>
</dbReference>
<name>A0AAJ6QTU0_9ACAR</name>
<keyword evidence="7 8" id="KW-0460">Magnesium</keyword>
<protein>
    <recommendedName>
        <fullName evidence="9">Inositol-1-monophosphatase</fullName>
        <ecNumber evidence="9">3.1.3.25</ecNumber>
    </recommendedName>
</protein>